<name>A0AAQ4NUD3_GASAC</name>
<evidence type="ECO:0000256" key="2">
    <source>
        <dbReference type="SAM" id="Phobius"/>
    </source>
</evidence>
<keyword evidence="2" id="KW-0812">Transmembrane</keyword>
<keyword evidence="2" id="KW-0472">Membrane</keyword>
<dbReference type="PANTHER" id="PTHR31965">
    <property type="entry name" value="TRANSMEMBRANE PROTEIN 42"/>
    <property type="match status" value="1"/>
</dbReference>
<organism evidence="3 4">
    <name type="scientific">Gasterosteus aculeatus aculeatus</name>
    <name type="common">three-spined stickleback</name>
    <dbReference type="NCBI Taxonomy" id="481459"/>
    <lineage>
        <taxon>Eukaryota</taxon>
        <taxon>Metazoa</taxon>
        <taxon>Chordata</taxon>
        <taxon>Craniata</taxon>
        <taxon>Vertebrata</taxon>
        <taxon>Euteleostomi</taxon>
        <taxon>Actinopterygii</taxon>
        <taxon>Neopterygii</taxon>
        <taxon>Teleostei</taxon>
        <taxon>Neoteleostei</taxon>
        <taxon>Acanthomorphata</taxon>
        <taxon>Eupercaria</taxon>
        <taxon>Perciformes</taxon>
        <taxon>Cottioidei</taxon>
        <taxon>Gasterosteales</taxon>
        <taxon>Gasterosteidae</taxon>
        <taxon>Gasterosteus</taxon>
    </lineage>
</organism>
<keyword evidence="2" id="KW-1133">Transmembrane helix</keyword>
<evidence type="ECO:0000313" key="3">
    <source>
        <dbReference type="Ensembl" id="ENSGACP00000030234.1"/>
    </source>
</evidence>
<keyword evidence="4" id="KW-1185">Reference proteome</keyword>
<evidence type="ECO:0000313" key="4">
    <source>
        <dbReference type="Proteomes" id="UP000007635"/>
    </source>
</evidence>
<protein>
    <recommendedName>
        <fullName evidence="5">Transmembrane protein 42b</fullName>
    </recommendedName>
</protein>
<dbReference type="GeneTree" id="ENSGT00390000012690"/>
<feature type="transmembrane region" description="Helical" evidence="2">
    <location>
        <begin position="180"/>
        <end position="197"/>
    </location>
</feature>
<dbReference type="InterPro" id="IPR037185">
    <property type="entry name" value="EmrE-like"/>
</dbReference>
<dbReference type="AlphaFoldDB" id="A0AAQ4NUD3"/>
<reference evidence="3" key="2">
    <citation type="submission" date="2025-08" db="UniProtKB">
        <authorList>
            <consortium name="Ensembl"/>
        </authorList>
    </citation>
    <scope>IDENTIFICATION</scope>
</reference>
<dbReference type="SUPFAM" id="SSF103481">
    <property type="entry name" value="Multidrug resistance efflux transporter EmrE"/>
    <property type="match status" value="1"/>
</dbReference>
<reference evidence="3" key="3">
    <citation type="submission" date="2025-09" db="UniProtKB">
        <authorList>
            <consortium name="Ensembl"/>
        </authorList>
    </citation>
    <scope>IDENTIFICATION</scope>
</reference>
<evidence type="ECO:0000256" key="1">
    <source>
        <dbReference type="SAM" id="MobiDB-lite"/>
    </source>
</evidence>
<evidence type="ECO:0008006" key="5">
    <source>
        <dbReference type="Google" id="ProtNLM"/>
    </source>
</evidence>
<dbReference type="Proteomes" id="UP000007635">
    <property type="component" value="Chromosome X"/>
</dbReference>
<feature type="transmembrane region" description="Helical" evidence="2">
    <location>
        <begin position="123"/>
        <end position="142"/>
    </location>
</feature>
<dbReference type="PANTHER" id="PTHR31965:SF1">
    <property type="entry name" value="TRANSMEMBRANE PROTEIN 42"/>
    <property type="match status" value="1"/>
</dbReference>
<feature type="region of interest" description="Disordered" evidence="1">
    <location>
        <begin position="1"/>
        <end position="62"/>
    </location>
</feature>
<dbReference type="Ensembl" id="ENSGACT00000036135.1">
    <property type="protein sequence ID" value="ENSGACP00000030234.1"/>
    <property type="gene ID" value="ENSGACG00000037469.1"/>
</dbReference>
<accession>A0AAQ4NUD3</accession>
<dbReference type="InterPro" id="IPR039632">
    <property type="entry name" value="TMEM42"/>
</dbReference>
<sequence length="214" mass="23367">SNHGAATRGPCVTPPPDGRLETVQEDVPHARTRARARSRHTRTRAHGAGRRRQKRKRRIRKQCVSARRRHVAGSCLRAAGGFPRGRGVFVGQAVPRSGLPEGGLRNRTPDVGRAAEIQLHIPLRLLCGGLLFTCNAVMWTFLAKALRYSSSSTQTTVTTTASNFISSAFLGQLIFGEAQITLWWVGISLTFSGLLVLQRVSPQDGQHDAVAKDE</sequence>
<reference evidence="3 4" key="1">
    <citation type="journal article" date="2021" name="G3 (Bethesda)">
        <title>Improved contiguity of the threespine stickleback genome using long-read sequencing.</title>
        <authorList>
            <person name="Nath S."/>
            <person name="Shaw D.E."/>
            <person name="White M.A."/>
        </authorList>
    </citation>
    <scope>NUCLEOTIDE SEQUENCE [LARGE SCALE GENOMIC DNA]</scope>
    <source>
        <strain evidence="3 4">Lake Benthic</strain>
    </source>
</reference>
<feature type="compositionally biased region" description="Basic and acidic residues" evidence="1">
    <location>
        <begin position="18"/>
        <end position="29"/>
    </location>
</feature>
<proteinExistence type="predicted"/>
<feature type="compositionally biased region" description="Basic residues" evidence="1">
    <location>
        <begin position="30"/>
        <end position="62"/>
    </location>
</feature>